<accession>A0A395X9H2</accession>
<proteinExistence type="predicted"/>
<protein>
    <submittedName>
        <fullName evidence="1">Uncharacterized protein</fullName>
    </submittedName>
</protein>
<sequence length="287" mass="34056">MKFSGRIKDVNSDFEFLEQSISDDEAQQYYVDWMAKYRKYFRDGSEIKTIIMANRSIRARREIITSAILFEESKVARENGCISATYFLTYYSLFHAMWSVLFLNSDLNNSISEITHQKLKNLFCDYYTRNNFFDMDMKDYITKHKDMREFFSYNVPFNMIGDAIDFDLIEQIVLKCFQLANLHNSMLAKCSGFLNVTEENIPWIKTYFAVFNGRTRENGKMLEDPSEEHQLIEMLKYGIKIENYEIELSNDWDEMGYAYYLDGKFDEVAVDRVKSNALNLVYKAIRY</sequence>
<dbReference type="AlphaFoldDB" id="A0A395X9H2"/>
<dbReference type="Gene3D" id="1.20.120.330">
    <property type="entry name" value="Nucleotidyltransferases domain 2"/>
    <property type="match status" value="1"/>
</dbReference>
<name>A0A395X9H2_9FIRM</name>
<evidence type="ECO:0000313" key="1">
    <source>
        <dbReference type="EMBL" id="RGV64215.1"/>
    </source>
</evidence>
<dbReference type="Proteomes" id="UP000265828">
    <property type="component" value="Unassembled WGS sequence"/>
</dbReference>
<gene>
    <name evidence="1" type="ORF">DWW07_08365</name>
</gene>
<dbReference type="EMBL" id="QRZI01000005">
    <property type="protein sequence ID" value="RGV64215.1"/>
    <property type="molecule type" value="Genomic_DNA"/>
</dbReference>
<reference evidence="1 2" key="1">
    <citation type="submission" date="2018-08" db="EMBL/GenBank/DDBJ databases">
        <title>A genome reference for cultivated species of the human gut microbiota.</title>
        <authorList>
            <person name="Zou Y."/>
            <person name="Xue W."/>
            <person name="Luo G."/>
        </authorList>
    </citation>
    <scope>NUCLEOTIDE SEQUENCE [LARGE SCALE GENOMIC DNA]</scope>
    <source>
        <strain evidence="1 2">AF14-23</strain>
    </source>
</reference>
<dbReference type="RefSeq" id="WP_118012986.1">
    <property type="nucleotide sequence ID" value="NZ_QRZI01000005.1"/>
</dbReference>
<evidence type="ECO:0000313" key="2">
    <source>
        <dbReference type="Proteomes" id="UP000265828"/>
    </source>
</evidence>
<organism evidence="1 2">
    <name type="scientific">Blautia obeum</name>
    <dbReference type="NCBI Taxonomy" id="40520"/>
    <lineage>
        <taxon>Bacteria</taxon>
        <taxon>Bacillati</taxon>
        <taxon>Bacillota</taxon>
        <taxon>Clostridia</taxon>
        <taxon>Lachnospirales</taxon>
        <taxon>Lachnospiraceae</taxon>
        <taxon>Blautia</taxon>
    </lineage>
</organism>
<comment type="caution">
    <text evidence="1">The sequence shown here is derived from an EMBL/GenBank/DDBJ whole genome shotgun (WGS) entry which is preliminary data.</text>
</comment>